<dbReference type="InterPro" id="IPR039261">
    <property type="entry name" value="FNR_nucleotide-bd"/>
</dbReference>
<organism evidence="3">
    <name type="scientific">Cyprideis torosa</name>
    <dbReference type="NCBI Taxonomy" id="163714"/>
    <lineage>
        <taxon>Eukaryota</taxon>
        <taxon>Metazoa</taxon>
        <taxon>Ecdysozoa</taxon>
        <taxon>Arthropoda</taxon>
        <taxon>Crustacea</taxon>
        <taxon>Oligostraca</taxon>
        <taxon>Ostracoda</taxon>
        <taxon>Podocopa</taxon>
        <taxon>Podocopida</taxon>
        <taxon>Cytherocopina</taxon>
        <taxon>Cytheroidea</taxon>
        <taxon>Cytherideidae</taxon>
        <taxon>Cyprideis</taxon>
    </lineage>
</organism>
<dbReference type="AlphaFoldDB" id="A0A7R8WC93"/>
<sequence>MVMRLFSFRRNHLYLTRKSTRDPFLWRARVVGKTLIAPAVVGLTLFLPLHYRLRGFHPGQWVDFMTQAKLQQMVGGYSICSSLGDLKHTHIVELAIRFSNNPVTRWIFKHCRVGNKVDIRIGGDVYLDVTKPELLPEYLVLVGGGVGVSPLMSILRSVAEVKGFRILQARVRSRSHVSKIKVRIRPPHPPPDTKVTDTEQPLPPTDRRRADQLKKIIWIQSAKQPEDLLFMEETMELASKSEGLVSVHYFVTQDLGRIERPEGEQRETPRERWTRILKSPFQRRMSLEERRMMKVTKEKDGFLGRIERPEGEQRETPRTRYELFMKMRQNQEQRKKAMTDQTERNGGKFDLVNFHEGRLDRSRLMEILEVVSSPSSCTAFLCGPGEMMTDVTFLLNECHVGKVLFEKWW</sequence>
<dbReference type="SUPFAM" id="SSF63380">
    <property type="entry name" value="Riboflavin synthase domain-like"/>
    <property type="match status" value="1"/>
</dbReference>
<accession>A0A7R8WC93</accession>
<dbReference type="GO" id="GO:0016491">
    <property type="term" value="F:oxidoreductase activity"/>
    <property type="evidence" value="ECO:0007669"/>
    <property type="project" value="UniProtKB-KW"/>
</dbReference>
<dbReference type="InterPro" id="IPR052128">
    <property type="entry name" value="Oxidoreductase_NAD-binding"/>
</dbReference>
<dbReference type="PANTHER" id="PTHR46505:SF1">
    <property type="entry name" value="OXIDOREDUCTASE NAD-BINDING DOMAIN-CONTAINING PROTEIN 1"/>
    <property type="match status" value="1"/>
</dbReference>
<dbReference type="InterPro" id="IPR017938">
    <property type="entry name" value="Riboflavin_synthase-like_b-brl"/>
</dbReference>
<evidence type="ECO:0000313" key="3">
    <source>
        <dbReference type="EMBL" id="CAD7228987.1"/>
    </source>
</evidence>
<dbReference type="PROSITE" id="PS51384">
    <property type="entry name" value="FAD_FR"/>
    <property type="match status" value="1"/>
</dbReference>
<gene>
    <name evidence="3" type="ORF">CTOB1V02_LOCUS6862</name>
</gene>
<dbReference type="Pfam" id="PF08030">
    <property type="entry name" value="NAD_binding_6"/>
    <property type="match status" value="1"/>
</dbReference>
<dbReference type="InterPro" id="IPR013121">
    <property type="entry name" value="Fe_red_NAD-bd_6"/>
</dbReference>
<dbReference type="Gene3D" id="2.40.30.10">
    <property type="entry name" value="Translation factors"/>
    <property type="match status" value="1"/>
</dbReference>
<dbReference type="PANTHER" id="PTHR46505">
    <property type="entry name" value="OXIDOREDUCTASE NAD-BINDING DOMAIN-CONTAINING PROTEIN 1"/>
    <property type="match status" value="1"/>
</dbReference>
<keyword evidence="1" id="KW-0560">Oxidoreductase</keyword>
<proteinExistence type="predicted"/>
<evidence type="ECO:0000256" key="1">
    <source>
        <dbReference type="ARBA" id="ARBA00023002"/>
    </source>
</evidence>
<dbReference type="Gene3D" id="3.40.50.80">
    <property type="entry name" value="Nucleotide-binding domain of ferredoxin-NADP reductase (FNR) module"/>
    <property type="match status" value="2"/>
</dbReference>
<evidence type="ECO:0000256" key="2">
    <source>
        <dbReference type="ARBA" id="ARBA00023027"/>
    </source>
</evidence>
<protein>
    <submittedName>
        <fullName evidence="3">Uncharacterized protein</fullName>
    </submittedName>
</protein>
<dbReference type="InterPro" id="IPR017927">
    <property type="entry name" value="FAD-bd_FR_type"/>
</dbReference>
<name>A0A7R8WC93_9CRUS</name>
<reference evidence="3" key="1">
    <citation type="submission" date="2020-11" db="EMBL/GenBank/DDBJ databases">
        <authorList>
            <person name="Tran Van P."/>
        </authorList>
    </citation>
    <scope>NUCLEOTIDE SEQUENCE</scope>
</reference>
<dbReference type="GO" id="GO:0005739">
    <property type="term" value="C:mitochondrion"/>
    <property type="evidence" value="ECO:0007669"/>
    <property type="project" value="TreeGrafter"/>
</dbReference>
<dbReference type="SUPFAM" id="SSF52343">
    <property type="entry name" value="Ferredoxin reductase-like, C-terminal NADP-linked domain"/>
    <property type="match status" value="1"/>
</dbReference>
<dbReference type="EMBL" id="OB661795">
    <property type="protein sequence ID" value="CAD7228987.1"/>
    <property type="molecule type" value="Genomic_DNA"/>
</dbReference>
<dbReference type="OrthoDB" id="436496at2759"/>
<keyword evidence="2" id="KW-0520">NAD</keyword>